<reference evidence="6" key="1">
    <citation type="journal article" date="2017" name="Cell">
        <title>Insights into land plant evolution garnered from the Marchantia polymorpha genome.</title>
        <authorList>
            <person name="Bowman J.L."/>
            <person name="Kohchi T."/>
            <person name="Yamato K.T."/>
            <person name="Jenkins J."/>
            <person name="Shu S."/>
            <person name="Ishizaki K."/>
            <person name="Yamaoka S."/>
            <person name="Nishihama R."/>
            <person name="Nakamura Y."/>
            <person name="Berger F."/>
            <person name="Adam C."/>
            <person name="Aki S.S."/>
            <person name="Althoff F."/>
            <person name="Araki T."/>
            <person name="Arteaga-Vazquez M.A."/>
            <person name="Balasubrmanian S."/>
            <person name="Barry K."/>
            <person name="Bauer D."/>
            <person name="Boehm C.R."/>
            <person name="Briginshaw L."/>
            <person name="Caballero-Perez J."/>
            <person name="Catarino B."/>
            <person name="Chen F."/>
            <person name="Chiyoda S."/>
            <person name="Chovatia M."/>
            <person name="Davies K.M."/>
            <person name="Delmans M."/>
            <person name="Demura T."/>
            <person name="Dierschke T."/>
            <person name="Dolan L."/>
            <person name="Dorantes-Acosta A.E."/>
            <person name="Eklund D.M."/>
            <person name="Florent S.N."/>
            <person name="Flores-Sandoval E."/>
            <person name="Fujiyama A."/>
            <person name="Fukuzawa H."/>
            <person name="Galik B."/>
            <person name="Grimanelli D."/>
            <person name="Grimwood J."/>
            <person name="Grossniklaus U."/>
            <person name="Hamada T."/>
            <person name="Haseloff J."/>
            <person name="Hetherington A.J."/>
            <person name="Higo A."/>
            <person name="Hirakawa Y."/>
            <person name="Hundley H.N."/>
            <person name="Ikeda Y."/>
            <person name="Inoue K."/>
            <person name="Inoue S.I."/>
            <person name="Ishida S."/>
            <person name="Jia Q."/>
            <person name="Kakita M."/>
            <person name="Kanazawa T."/>
            <person name="Kawai Y."/>
            <person name="Kawashima T."/>
            <person name="Kennedy M."/>
            <person name="Kinose K."/>
            <person name="Kinoshita T."/>
            <person name="Kohara Y."/>
            <person name="Koide E."/>
            <person name="Komatsu K."/>
            <person name="Kopischke S."/>
            <person name="Kubo M."/>
            <person name="Kyozuka J."/>
            <person name="Lagercrantz U."/>
            <person name="Lin S.S."/>
            <person name="Lindquist E."/>
            <person name="Lipzen A.M."/>
            <person name="Lu C.W."/>
            <person name="De Luna E."/>
            <person name="Martienssen R.A."/>
            <person name="Minamino N."/>
            <person name="Mizutani M."/>
            <person name="Mizutani M."/>
            <person name="Mochizuki N."/>
            <person name="Monte I."/>
            <person name="Mosher R."/>
            <person name="Nagasaki H."/>
            <person name="Nakagami H."/>
            <person name="Naramoto S."/>
            <person name="Nishitani K."/>
            <person name="Ohtani M."/>
            <person name="Okamoto T."/>
            <person name="Okumura M."/>
            <person name="Phillips J."/>
            <person name="Pollak B."/>
            <person name="Reinders A."/>
            <person name="Rovekamp M."/>
            <person name="Sano R."/>
            <person name="Sawa S."/>
            <person name="Schmid M.W."/>
            <person name="Shirakawa M."/>
            <person name="Solano R."/>
            <person name="Spunde A."/>
            <person name="Suetsugu N."/>
            <person name="Sugano S."/>
            <person name="Sugiyama A."/>
            <person name="Sun R."/>
            <person name="Suzuki Y."/>
            <person name="Takenaka M."/>
            <person name="Takezawa D."/>
            <person name="Tomogane H."/>
            <person name="Tsuzuki M."/>
            <person name="Ueda T."/>
            <person name="Umeda M."/>
            <person name="Ward J.M."/>
            <person name="Watanabe Y."/>
            <person name="Yazaki K."/>
            <person name="Yokoyama R."/>
            <person name="Yoshitake Y."/>
            <person name="Yotsui I."/>
            <person name="Zachgo S."/>
            <person name="Schmutz J."/>
        </authorList>
    </citation>
    <scope>NUCLEOTIDE SEQUENCE [LARGE SCALE GENOMIC DNA]</scope>
    <source>
        <strain evidence="6">Tak-1</strain>
    </source>
</reference>
<dbReference type="Gramene" id="Mp5g09070.1">
    <property type="protein sequence ID" value="Mp5g09070.1.cds"/>
    <property type="gene ID" value="Mp5g09070"/>
</dbReference>
<feature type="region of interest" description="Disordered" evidence="3">
    <location>
        <begin position="106"/>
        <end position="149"/>
    </location>
</feature>
<dbReference type="OrthoDB" id="341730at2759"/>
<dbReference type="SUPFAM" id="SSF46785">
    <property type="entry name" value="Winged helix' DNA-binding domain"/>
    <property type="match status" value="1"/>
</dbReference>
<feature type="region of interest" description="Disordered" evidence="3">
    <location>
        <begin position="777"/>
        <end position="822"/>
    </location>
</feature>
<feature type="region of interest" description="Disordered" evidence="3">
    <location>
        <begin position="1"/>
        <end position="26"/>
    </location>
</feature>
<keyword evidence="6" id="KW-1185">Reference proteome</keyword>
<dbReference type="Gene3D" id="1.10.10.1420">
    <property type="entry name" value="DNA replication factor Cdt1, C-terminal WH domain"/>
    <property type="match status" value="1"/>
</dbReference>
<proteinExistence type="inferred from homology"/>
<dbReference type="InterPro" id="IPR032054">
    <property type="entry name" value="Cdt1_C"/>
</dbReference>
<feature type="compositionally biased region" description="Polar residues" evidence="3">
    <location>
        <begin position="777"/>
        <end position="791"/>
    </location>
</feature>
<feature type="compositionally biased region" description="Low complexity" evidence="3">
    <location>
        <begin position="293"/>
        <end position="308"/>
    </location>
</feature>
<dbReference type="InterPro" id="IPR038090">
    <property type="entry name" value="Cdt1_C_WH_dom_sf"/>
</dbReference>
<organism evidence="5 6">
    <name type="scientific">Marchantia polymorpha</name>
    <name type="common">Common liverwort</name>
    <name type="synonym">Marchantia aquatica</name>
    <dbReference type="NCBI Taxonomy" id="3197"/>
    <lineage>
        <taxon>Eukaryota</taxon>
        <taxon>Viridiplantae</taxon>
        <taxon>Streptophyta</taxon>
        <taxon>Embryophyta</taxon>
        <taxon>Marchantiophyta</taxon>
        <taxon>Marchantiopsida</taxon>
        <taxon>Marchantiidae</taxon>
        <taxon>Marchantiales</taxon>
        <taxon>Marchantiaceae</taxon>
        <taxon>Marchantia</taxon>
    </lineage>
</organism>
<dbReference type="OMA" id="MKHIFPE"/>
<dbReference type="GO" id="GO:0003677">
    <property type="term" value="F:DNA binding"/>
    <property type="evidence" value="ECO:0000318"/>
    <property type="project" value="GO_Central"/>
</dbReference>
<dbReference type="CDD" id="cd08767">
    <property type="entry name" value="Cdt1_c"/>
    <property type="match status" value="1"/>
</dbReference>
<dbReference type="GO" id="GO:0000278">
    <property type="term" value="P:mitotic cell cycle"/>
    <property type="evidence" value="ECO:0000318"/>
    <property type="project" value="GO_Central"/>
</dbReference>
<dbReference type="AlphaFoldDB" id="A0A2R6WG22"/>
<dbReference type="InterPro" id="IPR036390">
    <property type="entry name" value="WH_DNA-bd_sf"/>
</dbReference>
<evidence type="ECO:0000313" key="6">
    <source>
        <dbReference type="Proteomes" id="UP000244005"/>
    </source>
</evidence>
<dbReference type="GO" id="GO:0000076">
    <property type="term" value="P:DNA replication checkpoint signaling"/>
    <property type="evidence" value="ECO:0000318"/>
    <property type="project" value="GO_Central"/>
</dbReference>
<dbReference type="PANTHER" id="PTHR28637:SF1">
    <property type="entry name" value="DNA REPLICATION FACTOR CDT1"/>
    <property type="match status" value="1"/>
</dbReference>
<feature type="compositionally biased region" description="Low complexity" evidence="3">
    <location>
        <begin position="509"/>
        <end position="521"/>
    </location>
</feature>
<dbReference type="EMBL" id="KZ772767">
    <property type="protein sequence ID" value="PTQ32794.1"/>
    <property type="molecule type" value="Genomic_DNA"/>
</dbReference>
<accession>A0A2R6WG22</accession>
<feature type="compositionally biased region" description="Polar residues" evidence="3">
    <location>
        <begin position="604"/>
        <end position="641"/>
    </location>
</feature>
<dbReference type="InterPro" id="IPR014939">
    <property type="entry name" value="CDT1_Gemini-bd-like"/>
</dbReference>
<comment type="similarity">
    <text evidence="1">Belongs to the Cdt1 family.</text>
</comment>
<feature type="compositionally biased region" description="Polar residues" evidence="3">
    <location>
        <begin position="724"/>
        <end position="746"/>
    </location>
</feature>
<protein>
    <recommendedName>
        <fullName evidence="4">CDT1 Geminin-binding domain-containing protein</fullName>
    </recommendedName>
</protein>
<dbReference type="Pfam" id="PF16679">
    <property type="entry name" value="CDT1_C"/>
    <property type="match status" value="1"/>
</dbReference>
<evidence type="ECO:0000313" key="5">
    <source>
        <dbReference type="EMBL" id="PTQ32794.1"/>
    </source>
</evidence>
<feature type="compositionally biased region" description="Basic and acidic residues" evidence="3">
    <location>
        <begin position="336"/>
        <end position="349"/>
    </location>
</feature>
<gene>
    <name evidence="5" type="ORF">MARPO_0095s0052</name>
</gene>
<dbReference type="PANTHER" id="PTHR28637">
    <property type="entry name" value="DNA REPLICATION FACTOR CDT1"/>
    <property type="match status" value="1"/>
</dbReference>
<dbReference type="GO" id="GO:0070182">
    <property type="term" value="F:DNA polymerase binding"/>
    <property type="evidence" value="ECO:0000318"/>
    <property type="project" value="GO_Central"/>
</dbReference>
<keyword evidence="2" id="KW-0131">Cell cycle</keyword>
<dbReference type="SMART" id="SM01075">
    <property type="entry name" value="CDT1"/>
    <property type="match status" value="1"/>
</dbReference>
<name>A0A2R6WG22_MARPO</name>
<feature type="region of interest" description="Disordered" evidence="3">
    <location>
        <begin position="702"/>
        <end position="747"/>
    </location>
</feature>
<dbReference type="Pfam" id="PF08839">
    <property type="entry name" value="CDT1"/>
    <property type="match status" value="1"/>
</dbReference>
<evidence type="ECO:0000256" key="2">
    <source>
        <dbReference type="ARBA" id="ARBA00023306"/>
    </source>
</evidence>
<dbReference type="GO" id="GO:0005634">
    <property type="term" value="C:nucleus"/>
    <property type="evidence" value="ECO:0000318"/>
    <property type="project" value="GO_Central"/>
</dbReference>
<dbReference type="InterPro" id="IPR045173">
    <property type="entry name" value="Cdt1"/>
</dbReference>
<dbReference type="GO" id="GO:0030174">
    <property type="term" value="P:regulation of DNA-templated DNA replication initiation"/>
    <property type="evidence" value="ECO:0000318"/>
    <property type="project" value="GO_Central"/>
</dbReference>
<evidence type="ECO:0000259" key="4">
    <source>
        <dbReference type="SMART" id="SM01075"/>
    </source>
</evidence>
<dbReference type="Proteomes" id="UP000244005">
    <property type="component" value="Unassembled WGS sequence"/>
</dbReference>
<feature type="region of interest" description="Disordered" evidence="3">
    <location>
        <begin position="278"/>
        <end position="353"/>
    </location>
</feature>
<evidence type="ECO:0000256" key="1">
    <source>
        <dbReference type="ARBA" id="ARBA00008356"/>
    </source>
</evidence>
<feature type="domain" description="CDT1 Geminin-binding" evidence="4">
    <location>
        <begin position="150"/>
        <end position="291"/>
    </location>
</feature>
<feature type="compositionally biased region" description="Basic and acidic residues" evidence="3">
    <location>
        <begin position="117"/>
        <end position="136"/>
    </location>
</feature>
<dbReference type="GO" id="GO:0071163">
    <property type="term" value="P:DNA replication preinitiation complex assembly"/>
    <property type="evidence" value="ECO:0000318"/>
    <property type="project" value="GO_Central"/>
</dbReference>
<feature type="region of interest" description="Disordered" evidence="3">
    <location>
        <begin position="870"/>
        <end position="889"/>
    </location>
</feature>
<sequence length="1036" mass="113462">MTGAGDMEGNSSEVSSPADVHSNHHLDALKHSRGLLSFRSRKMLGLLAKRGVAGPTETKVSAPTSARDVKLEVIANRPEQLSVNLTKEQPKKNILEVKRTVRTVVARNGGSYPNGRVTDRESRKPLKDDGGSKDEPAVVQTPPPKKKPSLPAKLKLLETFYEGLEAAISLLGIRRQMCTFKSICKTVEQMSKRRFLRSHLAQLKFLFPEVIEIDYVRVPDLDSRRDVWDLRISLKSFVGLPGGSPLKGAASPSRDKNAQTIRRKREFHARLLKFSRSTNENVDVPQDPLPQRPLGGPSMPSPVSSGLPDLGDACDTNSPLKQPVEESSESPFTVNEEARHKVPEARDGPEAEPAPASIAEVYEFSIVQPHCGSFVDIDVSSHFPPSFKSHFQERHKELSAIERPDPADFLDIGLTSHFAPSFKPLFQERQKELSTESRCHSGSVLSEAHLQTSAISSRITARFSTSFEHHISEPWKEGIPEDDISESLQSSDGGDESCRPSPLDNEEASSSLLPSDLNSDSCSHRAPSVLEAEEASASGEQEGGESQGVSTIHSAQRSPLRDSSVYKASEASSAERRSSMSPAIMSPLPGMRAEIPHNRAHTPQFVSTSLSTPCSSVPSTPHTSGANVQSSPATEHTPASVSPSRFSYYVQESPVPIHVKNSELLSTDAVPVKSQGIMRSLKFGSPTRPVRTHIAAAEEFAPNTPQVGTAPESTPKGESKYAPYQSSSHTPTMSTPETSLGKSTYFSPVRPQRSRALLFSTPEKVRSTEVPVAKLGTPSTSQRFKSPQTGGSMEPPRFMSPPKSQTLSAPATPVPQTPVRSILYSPPKRTRFNRGSLFSTDTREEDGAKTPGPSVDEAKATIDAACDATPDLELSTDPRSREESFNVLKDPPSITSKELTYVSAADLAIIDSLPPELVLSVREKERKINDENTKELMAQRRRQQMMAGLPKMFNQLRLIFQSLKRSVLPRNELIRNVLSTNADITDRGEVEERLKLLVELAPDWISKHPSANGDYIYRINKTANVTRIQKKILGDC</sequence>
<evidence type="ECO:0000256" key="3">
    <source>
        <dbReference type="SAM" id="MobiDB-lite"/>
    </source>
</evidence>
<feature type="region of interest" description="Disordered" evidence="3">
    <location>
        <begin position="472"/>
        <end position="641"/>
    </location>
</feature>